<proteinExistence type="predicted"/>
<evidence type="ECO:0000313" key="2">
    <source>
        <dbReference type="Proteomes" id="UP001234178"/>
    </source>
</evidence>
<reference evidence="1 2" key="1">
    <citation type="journal article" date="2023" name="Nucleic Acids Res.">
        <title>The hologenome of Daphnia magna reveals possible DNA methylation and microbiome-mediated evolution of the host genome.</title>
        <authorList>
            <person name="Chaturvedi A."/>
            <person name="Li X."/>
            <person name="Dhandapani V."/>
            <person name="Marshall H."/>
            <person name="Kissane S."/>
            <person name="Cuenca-Cambronero M."/>
            <person name="Asole G."/>
            <person name="Calvet F."/>
            <person name="Ruiz-Romero M."/>
            <person name="Marangio P."/>
            <person name="Guigo R."/>
            <person name="Rago D."/>
            <person name="Mirbahai L."/>
            <person name="Eastwood N."/>
            <person name="Colbourne J.K."/>
            <person name="Zhou J."/>
            <person name="Mallon E."/>
            <person name="Orsini L."/>
        </authorList>
    </citation>
    <scope>NUCLEOTIDE SEQUENCE [LARGE SCALE GENOMIC DNA]</scope>
    <source>
        <strain evidence="1">LRV0_1</strain>
    </source>
</reference>
<comment type="caution">
    <text evidence="1">The sequence shown here is derived from an EMBL/GenBank/DDBJ whole genome shotgun (WGS) entry which is preliminary data.</text>
</comment>
<evidence type="ECO:0000313" key="1">
    <source>
        <dbReference type="EMBL" id="KAK4003469.1"/>
    </source>
</evidence>
<dbReference type="EMBL" id="JAOYFB010000001">
    <property type="protein sequence ID" value="KAK4003469.1"/>
    <property type="molecule type" value="Genomic_DNA"/>
</dbReference>
<sequence>MRGAMEVRLLTCLSFNENTYTHNSQSEGPSVGGCPVLAAKHLCNRDGLASTPDGGHTAYSISIFSDTTSFSLLFFLLVADCA</sequence>
<name>A0ABQ9YS73_9CRUS</name>
<keyword evidence="2" id="KW-1185">Reference proteome</keyword>
<organism evidence="1 2">
    <name type="scientific">Daphnia magna</name>
    <dbReference type="NCBI Taxonomy" id="35525"/>
    <lineage>
        <taxon>Eukaryota</taxon>
        <taxon>Metazoa</taxon>
        <taxon>Ecdysozoa</taxon>
        <taxon>Arthropoda</taxon>
        <taxon>Crustacea</taxon>
        <taxon>Branchiopoda</taxon>
        <taxon>Diplostraca</taxon>
        <taxon>Cladocera</taxon>
        <taxon>Anomopoda</taxon>
        <taxon>Daphniidae</taxon>
        <taxon>Daphnia</taxon>
    </lineage>
</organism>
<accession>A0ABQ9YS73</accession>
<protein>
    <submittedName>
        <fullName evidence="1">Uncharacterized protein</fullName>
    </submittedName>
</protein>
<gene>
    <name evidence="1" type="ORF">OUZ56_005231</name>
</gene>
<dbReference type="Proteomes" id="UP001234178">
    <property type="component" value="Unassembled WGS sequence"/>
</dbReference>